<evidence type="ECO:0000313" key="4">
    <source>
        <dbReference type="EMBL" id="KKM74075.1"/>
    </source>
</evidence>
<dbReference type="SUPFAM" id="SSF53335">
    <property type="entry name" value="S-adenosyl-L-methionine-dependent methyltransferases"/>
    <property type="match status" value="1"/>
</dbReference>
<dbReference type="Pfam" id="PF02086">
    <property type="entry name" value="MethyltransfD12"/>
    <property type="match status" value="1"/>
</dbReference>
<dbReference type="AlphaFoldDB" id="A0A0F9MBN2"/>
<dbReference type="GO" id="GO:0032259">
    <property type="term" value="P:methylation"/>
    <property type="evidence" value="ECO:0007669"/>
    <property type="project" value="UniProtKB-KW"/>
</dbReference>
<evidence type="ECO:0000256" key="1">
    <source>
        <dbReference type="ARBA" id="ARBA00022603"/>
    </source>
</evidence>
<proteinExistence type="predicted"/>
<dbReference type="Gene3D" id="3.40.50.150">
    <property type="entry name" value="Vaccinia Virus protein VP39"/>
    <property type="match status" value="1"/>
</dbReference>
<dbReference type="GO" id="GO:0009007">
    <property type="term" value="F:site-specific DNA-methyltransferase (adenine-specific) activity"/>
    <property type="evidence" value="ECO:0007669"/>
    <property type="project" value="UniProtKB-EC"/>
</dbReference>
<organism evidence="4">
    <name type="scientific">marine sediment metagenome</name>
    <dbReference type="NCBI Taxonomy" id="412755"/>
    <lineage>
        <taxon>unclassified sequences</taxon>
        <taxon>metagenomes</taxon>
        <taxon>ecological metagenomes</taxon>
    </lineage>
</organism>
<evidence type="ECO:0000256" key="3">
    <source>
        <dbReference type="ARBA" id="ARBA00022691"/>
    </source>
</evidence>
<keyword evidence="3" id="KW-0949">S-adenosyl-L-methionine</keyword>
<evidence type="ECO:0000256" key="2">
    <source>
        <dbReference type="ARBA" id="ARBA00022679"/>
    </source>
</evidence>
<protein>
    <recommendedName>
        <fullName evidence="5">SAP domain-containing protein</fullName>
    </recommendedName>
</protein>
<name>A0A0F9MBN2_9ZZZZ</name>
<sequence>MKRLQEFSNKQGVYTPNISAAIKSVVKLPLPYTGNKKKLLTQIHSSLKQHNVEFDSVVDAFSGSASVSLLFKIMGKKVISNDLLTSSYLNSVAFVENPGIKISEEEQIFLLNHKNSNKSSFVEDNYLGSEFTPKGKKCRFNKFTLKECQDLDNFRANINELCGVYSQSLGMAANMAVVMRLPFGSVDASVDILKHRRRQEEIYGKTSNSHDRRIGIYYDDNYNLNFDKWFCKYLSDFMMGRSEVHPPKIKRAAFLANIQQHVLRDCMVGGRMNQGQSLAEVKDRLKHQKNQLKASWRNKFSTEMDFRTKEGIGGIEGKPGQGLKWWTFADLQTNGSCLATNMDATDLLNLITVDCAYFDLPYGGPSSDYVTMYRFFEEYVYSDVLENLPHVQNARKFVNKKQYEENFIELLEAARHIPIWLFSFNDNSWTDIKYIASLLNQFKDSIIIDVLTDSYRYLYREKQGRDKKGVEYLVIAR</sequence>
<comment type="caution">
    <text evidence="4">The sequence shown here is derived from an EMBL/GenBank/DDBJ whole genome shotgun (WGS) entry which is preliminary data.</text>
</comment>
<dbReference type="GO" id="GO:0009307">
    <property type="term" value="P:DNA restriction-modification system"/>
    <property type="evidence" value="ECO:0007669"/>
    <property type="project" value="InterPro"/>
</dbReference>
<keyword evidence="1" id="KW-0489">Methyltransferase</keyword>
<reference evidence="4" key="1">
    <citation type="journal article" date="2015" name="Nature">
        <title>Complex archaea that bridge the gap between prokaryotes and eukaryotes.</title>
        <authorList>
            <person name="Spang A."/>
            <person name="Saw J.H."/>
            <person name="Jorgensen S.L."/>
            <person name="Zaremba-Niedzwiedzka K."/>
            <person name="Martijn J."/>
            <person name="Lind A.E."/>
            <person name="van Eijk R."/>
            <person name="Schleper C."/>
            <person name="Guy L."/>
            <person name="Ettema T.J."/>
        </authorList>
    </citation>
    <scope>NUCLEOTIDE SEQUENCE</scope>
</reference>
<dbReference type="InterPro" id="IPR029063">
    <property type="entry name" value="SAM-dependent_MTases_sf"/>
</dbReference>
<dbReference type="InterPro" id="IPR012327">
    <property type="entry name" value="MeTrfase_D12"/>
</dbReference>
<keyword evidence="2" id="KW-0808">Transferase</keyword>
<accession>A0A0F9MBN2</accession>
<gene>
    <name evidence="4" type="ORF">LCGC14_1404020</name>
</gene>
<dbReference type="EMBL" id="LAZR01009199">
    <property type="protein sequence ID" value="KKM74075.1"/>
    <property type="molecule type" value="Genomic_DNA"/>
</dbReference>
<evidence type="ECO:0008006" key="5">
    <source>
        <dbReference type="Google" id="ProtNLM"/>
    </source>
</evidence>